<gene>
    <name evidence="2" type="ORF">B0J11DRAFT_482319</name>
</gene>
<evidence type="ECO:0000259" key="1">
    <source>
        <dbReference type="Pfam" id="PF06985"/>
    </source>
</evidence>
<accession>A0A9P9IT51</accession>
<name>A0A9P9IT51_9PLEO</name>
<dbReference type="InterPro" id="IPR010730">
    <property type="entry name" value="HET"/>
</dbReference>
<dbReference type="PANTHER" id="PTHR24148:SF64">
    <property type="entry name" value="HETEROKARYON INCOMPATIBILITY DOMAIN-CONTAINING PROTEIN"/>
    <property type="match status" value="1"/>
</dbReference>
<dbReference type="EMBL" id="JAGMWT010000004">
    <property type="protein sequence ID" value="KAH7130054.1"/>
    <property type="molecule type" value="Genomic_DNA"/>
</dbReference>
<evidence type="ECO:0000313" key="3">
    <source>
        <dbReference type="Proteomes" id="UP000700596"/>
    </source>
</evidence>
<dbReference type="Pfam" id="PF06985">
    <property type="entry name" value="HET"/>
    <property type="match status" value="1"/>
</dbReference>
<feature type="domain" description="Heterokaryon incompatibility" evidence="1">
    <location>
        <begin position="69"/>
        <end position="224"/>
    </location>
</feature>
<dbReference type="PANTHER" id="PTHR24148">
    <property type="entry name" value="ANKYRIN REPEAT DOMAIN-CONTAINING PROTEIN 39 HOMOLOG-RELATED"/>
    <property type="match status" value="1"/>
</dbReference>
<dbReference type="Pfam" id="PF26639">
    <property type="entry name" value="Het-6_barrel"/>
    <property type="match status" value="1"/>
</dbReference>
<organism evidence="2 3">
    <name type="scientific">Dendryphion nanum</name>
    <dbReference type="NCBI Taxonomy" id="256645"/>
    <lineage>
        <taxon>Eukaryota</taxon>
        <taxon>Fungi</taxon>
        <taxon>Dikarya</taxon>
        <taxon>Ascomycota</taxon>
        <taxon>Pezizomycotina</taxon>
        <taxon>Dothideomycetes</taxon>
        <taxon>Pleosporomycetidae</taxon>
        <taxon>Pleosporales</taxon>
        <taxon>Torulaceae</taxon>
        <taxon>Dendryphion</taxon>
    </lineage>
</organism>
<dbReference type="AlphaFoldDB" id="A0A9P9IT51"/>
<dbReference type="InterPro" id="IPR052895">
    <property type="entry name" value="HetReg/Transcr_Mod"/>
</dbReference>
<reference evidence="2" key="1">
    <citation type="journal article" date="2021" name="Nat. Commun.">
        <title>Genetic determinants of endophytism in the Arabidopsis root mycobiome.</title>
        <authorList>
            <person name="Mesny F."/>
            <person name="Miyauchi S."/>
            <person name="Thiergart T."/>
            <person name="Pickel B."/>
            <person name="Atanasova L."/>
            <person name="Karlsson M."/>
            <person name="Huettel B."/>
            <person name="Barry K.W."/>
            <person name="Haridas S."/>
            <person name="Chen C."/>
            <person name="Bauer D."/>
            <person name="Andreopoulos W."/>
            <person name="Pangilinan J."/>
            <person name="LaButti K."/>
            <person name="Riley R."/>
            <person name="Lipzen A."/>
            <person name="Clum A."/>
            <person name="Drula E."/>
            <person name="Henrissat B."/>
            <person name="Kohler A."/>
            <person name="Grigoriev I.V."/>
            <person name="Martin F.M."/>
            <person name="Hacquard S."/>
        </authorList>
    </citation>
    <scope>NUCLEOTIDE SEQUENCE</scope>
    <source>
        <strain evidence="2">MPI-CAGE-CH-0243</strain>
    </source>
</reference>
<comment type="caution">
    <text evidence="2">The sequence shown here is derived from an EMBL/GenBank/DDBJ whole genome shotgun (WGS) entry which is preliminary data.</text>
</comment>
<protein>
    <submittedName>
        <fullName evidence="2">Heterokaryon incompatibility protein-domain-containing protein</fullName>
    </submittedName>
</protein>
<dbReference type="Proteomes" id="UP000700596">
    <property type="component" value="Unassembled WGS sequence"/>
</dbReference>
<dbReference type="OrthoDB" id="2157530at2759"/>
<sequence length="542" mass="62355">MKSYYSITSDKICQVASNIEEQVHELESYIYDKLKSEKSIRVLELCPGRSDDIIQCRLRDVELNEKLQYKALSYTWGSLTDKSYVLCHRKKVEIPTNLYEFLRRLRDPTQVRHLWADSICINQSDLKERGYQVSKMALIYTTAQEVLIWLGTEDPFSYLASDLDVCDEAVFMLPSRDPRREVNKTITPCWDTPLKLSEQAKSFWTAYAKISRRDWFTRIWVIQEAGLARKATFVIGQRLINFQRFLDVQFELGKSALNVIEQFGIDFHDNLFRSFSGKLSISNEYGTCDFLELLSYSSDKKASDPRDHVFALLGHPSATLNGLSIIEPDYERSCTEIFHDIAVKIIQETMNLRILSAANSFKIDDRNDTLPSWAPRWDQNLELALELANLVQCFAGVFNEATDAQRQNQSDFAAFRLYLVGKTDVSKRAELIRFLLPEGLEAAHNEANGGRIDGFFKLVQRGMWNKRLFTTKRGFLGNGPAMLQTGDVCCILFGNCCPMILRPEGSRYRVVGEAYIKEVMKGEAVFEFLRHATYTEQTFELI</sequence>
<evidence type="ECO:0000313" key="2">
    <source>
        <dbReference type="EMBL" id="KAH7130054.1"/>
    </source>
</evidence>
<proteinExistence type="predicted"/>
<keyword evidence="3" id="KW-1185">Reference proteome</keyword>